<reference evidence="2 3" key="1">
    <citation type="submission" date="2020-07" db="EMBL/GenBank/DDBJ databases">
        <title>Comparative genomics of pyrophilous fungi reveals a link between fire events and developmental genes.</title>
        <authorList>
            <consortium name="DOE Joint Genome Institute"/>
            <person name="Steindorff A.S."/>
            <person name="Carver A."/>
            <person name="Calhoun S."/>
            <person name="Stillman K."/>
            <person name="Liu H."/>
            <person name="Lipzen A."/>
            <person name="Pangilinan J."/>
            <person name="Labutti K."/>
            <person name="Bruns T.D."/>
            <person name="Grigoriev I.V."/>
        </authorList>
    </citation>
    <scope>NUCLEOTIDE SEQUENCE [LARGE SCALE GENOMIC DNA]</scope>
    <source>
        <strain evidence="2 3">CBS 144469</strain>
    </source>
</reference>
<dbReference type="EMBL" id="JACGCI010000045">
    <property type="protein sequence ID" value="KAF6752312.1"/>
    <property type="molecule type" value="Genomic_DNA"/>
</dbReference>
<name>A0A8H6M5N4_9AGAR</name>
<feature type="compositionally biased region" description="Polar residues" evidence="1">
    <location>
        <begin position="200"/>
        <end position="214"/>
    </location>
</feature>
<gene>
    <name evidence="2" type="ORF">DFP72DRAFT_850117</name>
</gene>
<dbReference type="Proteomes" id="UP000521943">
    <property type="component" value="Unassembled WGS sequence"/>
</dbReference>
<dbReference type="AlphaFoldDB" id="A0A8H6M5N4"/>
<sequence length="304" mass="32920">MAPRHSHISGYTENCIAISLAIKSEYKYIDHETARKRSRCARDNRKAGKGYMGKGGSQRRRIGAEWTYMAKNGRISTDWARSVALSPALSRPGAGMDQVTLQGPSARSREVSARLHGPSGNLFVLSDTPVQSIYGPGFLFGESEQGATGYETLEVASQQDASSDSGLTEAGDSDLTTGHALDSDLHRRQEDPDSDRTPIPVQSISTQEDSTLLSAASFPPPTPTPIRMMPTTLNVPGSTLTDDSPERLESMAAYLLVQSETLLTLAFQQHAKTIEFVRLVRNASQRAAMARSSASRSFLLASLD</sequence>
<organism evidence="2 3">
    <name type="scientific">Ephemerocybe angulata</name>
    <dbReference type="NCBI Taxonomy" id="980116"/>
    <lineage>
        <taxon>Eukaryota</taxon>
        <taxon>Fungi</taxon>
        <taxon>Dikarya</taxon>
        <taxon>Basidiomycota</taxon>
        <taxon>Agaricomycotina</taxon>
        <taxon>Agaricomycetes</taxon>
        <taxon>Agaricomycetidae</taxon>
        <taxon>Agaricales</taxon>
        <taxon>Agaricineae</taxon>
        <taxon>Psathyrellaceae</taxon>
        <taxon>Ephemerocybe</taxon>
    </lineage>
</organism>
<feature type="region of interest" description="Disordered" evidence="1">
    <location>
        <begin position="92"/>
        <end position="113"/>
    </location>
</feature>
<keyword evidence="3" id="KW-1185">Reference proteome</keyword>
<feature type="compositionally biased region" description="Basic and acidic residues" evidence="1">
    <location>
        <begin position="181"/>
        <end position="196"/>
    </location>
</feature>
<evidence type="ECO:0000313" key="3">
    <source>
        <dbReference type="Proteomes" id="UP000521943"/>
    </source>
</evidence>
<evidence type="ECO:0000256" key="1">
    <source>
        <dbReference type="SAM" id="MobiDB-lite"/>
    </source>
</evidence>
<comment type="caution">
    <text evidence="2">The sequence shown here is derived from an EMBL/GenBank/DDBJ whole genome shotgun (WGS) entry which is preliminary data.</text>
</comment>
<evidence type="ECO:0000313" key="2">
    <source>
        <dbReference type="EMBL" id="KAF6752312.1"/>
    </source>
</evidence>
<feature type="compositionally biased region" description="Polar residues" evidence="1">
    <location>
        <begin position="156"/>
        <end position="166"/>
    </location>
</feature>
<feature type="region of interest" description="Disordered" evidence="1">
    <location>
        <begin position="156"/>
        <end position="231"/>
    </location>
</feature>
<proteinExistence type="predicted"/>
<accession>A0A8H6M5N4</accession>
<protein>
    <submittedName>
        <fullName evidence="2">Uncharacterized protein</fullName>
    </submittedName>
</protein>